<protein>
    <submittedName>
        <fullName evidence="1">2'-5' RNA ligase family protein</fullName>
    </submittedName>
</protein>
<evidence type="ECO:0000313" key="2">
    <source>
        <dbReference type="Proteomes" id="UP000829992"/>
    </source>
</evidence>
<dbReference type="Pfam" id="PF13563">
    <property type="entry name" value="2_5_RNA_ligase2"/>
    <property type="match status" value="1"/>
</dbReference>
<evidence type="ECO:0000313" key="1">
    <source>
        <dbReference type="EMBL" id="UQT61203.1"/>
    </source>
</evidence>
<keyword evidence="1" id="KW-0436">Ligase</keyword>
<reference evidence="1 2" key="1">
    <citation type="submission" date="2022-05" db="EMBL/GenBank/DDBJ databases">
        <authorList>
            <person name="Zhou X."/>
            <person name="Li K."/>
            <person name="Man Y."/>
        </authorList>
    </citation>
    <scope>NUCLEOTIDE SEQUENCE [LARGE SCALE GENOMIC DNA]</scope>
    <source>
        <strain evidence="1 2">MS405</strain>
    </source>
</reference>
<dbReference type="Gene3D" id="3.90.1140.10">
    <property type="entry name" value="Cyclic phosphodiesterase"/>
    <property type="match status" value="1"/>
</dbReference>
<keyword evidence="2" id="KW-1185">Reference proteome</keyword>
<dbReference type="Proteomes" id="UP000829992">
    <property type="component" value="Chromosome"/>
</dbReference>
<dbReference type="RefSeq" id="WP_249592535.1">
    <property type="nucleotide sequence ID" value="NZ_BAAAQL010000038.1"/>
</dbReference>
<gene>
    <name evidence="1" type="ORF">M4V62_42435</name>
</gene>
<sequence>MPAPGTTAVLALLPDAEPLLELASQVDTRVVRPGVPAHATLLYPWLPAEEVDARELERLRAVLVRAAPEAGRIPLRLAEVEQAGAFIGIPVPELRSLATAVRTAFPEQVPYGGRFGQDPQVHVTVSLDATARTAADIARRVTGRLPIRTEVSAVHVVALTPDGWQVLAEFPLTT</sequence>
<name>A0ABY4Q7H5_9ACTN</name>
<dbReference type="EMBL" id="CP097289">
    <property type="protein sequence ID" value="UQT61203.1"/>
    <property type="molecule type" value="Genomic_DNA"/>
</dbReference>
<accession>A0ABY4Q7H5</accession>
<proteinExistence type="predicted"/>
<organism evidence="1 2">
    <name type="scientific">Streptomyces durmitorensis</name>
    <dbReference type="NCBI Taxonomy" id="319947"/>
    <lineage>
        <taxon>Bacteria</taxon>
        <taxon>Bacillati</taxon>
        <taxon>Actinomycetota</taxon>
        <taxon>Actinomycetes</taxon>
        <taxon>Kitasatosporales</taxon>
        <taxon>Streptomycetaceae</taxon>
        <taxon>Streptomyces</taxon>
    </lineage>
</organism>
<dbReference type="GO" id="GO:0016874">
    <property type="term" value="F:ligase activity"/>
    <property type="evidence" value="ECO:0007669"/>
    <property type="project" value="UniProtKB-KW"/>
</dbReference>